<keyword evidence="4" id="KW-0964">Secreted</keyword>
<evidence type="ECO:0000256" key="5">
    <source>
        <dbReference type="ARBA" id="ARBA00022729"/>
    </source>
</evidence>
<keyword evidence="10" id="KW-1185">Reference proteome</keyword>
<dbReference type="CDD" id="cd00272">
    <property type="entry name" value="Chemokine_CC"/>
    <property type="match status" value="1"/>
</dbReference>
<gene>
    <name evidence="9" type="primary">Ccl17</name>
    <name evidence="9" type="ORF">ATRCLA_R15811</name>
</gene>
<dbReference type="EMBL" id="WBMZ01005282">
    <property type="protein sequence ID" value="NXY17042.1"/>
    <property type="molecule type" value="Genomic_DNA"/>
</dbReference>
<dbReference type="PANTHER" id="PTHR12015">
    <property type="entry name" value="SMALL INDUCIBLE CYTOKINE A"/>
    <property type="match status" value="1"/>
</dbReference>
<evidence type="ECO:0000256" key="7">
    <source>
        <dbReference type="SAM" id="SignalP"/>
    </source>
</evidence>
<keyword evidence="6" id="KW-0395">Inflammatory response</keyword>
<evidence type="ECO:0000313" key="9">
    <source>
        <dbReference type="EMBL" id="NXY17042.1"/>
    </source>
</evidence>
<evidence type="ECO:0000256" key="6">
    <source>
        <dbReference type="ARBA" id="ARBA00023198"/>
    </source>
</evidence>
<dbReference type="PANTHER" id="PTHR12015:SF111">
    <property type="entry name" value="C-C MOTIF CHEMOKINE 17"/>
    <property type="match status" value="1"/>
</dbReference>
<dbReference type="OrthoDB" id="9892424at2759"/>
<sequence>MLPARTVLLLTLLLTFSLHHATAHLTPTECCFEHAQKPVRHPQSFYETPRDCAVRAVVIVSASGAEICADPKKPWVKRVIKMLKMKK</sequence>
<proteinExistence type="predicted"/>
<comment type="caution">
    <text evidence="9">The sequence shown here is derived from an EMBL/GenBank/DDBJ whole genome shotgun (WGS) entry which is preliminary data.</text>
</comment>
<reference evidence="9" key="1">
    <citation type="submission" date="2020-02" db="EMBL/GenBank/DDBJ databases">
        <title>Bird 10,000 Genomes (B10K) Project - Family phase.</title>
        <authorList>
            <person name="Zhang G."/>
        </authorList>
    </citation>
    <scope>NUCLEOTIDE SEQUENCE</scope>
    <source>
        <strain evidence="9">B10K-DU-029-61</strain>
        <tissue evidence="9">Blood</tissue>
    </source>
</reference>
<keyword evidence="5 7" id="KW-0732">Signal</keyword>
<evidence type="ECO:0000256" key="1">
    <source>
        <dbReference type="ARBA" id="ARBA00004613"/>
    </source>
</evidence>
<dbReference type="InterPro" id="IPR039809">
    <property type="entry name" value="Chemokine_b/g/d"/>
</dbReference>
<feature type="domain" description="Chemokine interleukin-8-like" evidence="8">
    <location>
        <begin position="27"/>
        <end position="83"/>
    </location>
</feature>
<dbReference type="InterPro" id="IPR001811">
    <property type="entry name" value="Chemokine_IL8-like_dom"/>
</dbReference>
<name>A0A852NGB3_9PASS</name>
<keyword evidence="2" id="KW-0145">Chemotaxis</keyword>
<evidence type="ECO:0000259" key="8">
    <source>
        <dbReference type="SMART" id="SM00199"/>
    </source>
</evidence>
<feature type="chain" id="PRO_5032374576" evidence="7">
    <location>
        <begin position="24"/>
        <end position="87"/>
    </location>
</feature>
<evidence type="ECO:0000313" key="10">
    <source>
        <dbReference type="Proteomes" id="UP000658642"/>
    </source>
</evidence>
<dbReference type="GO" id="GO:0006954">
    <property type="term" value="P:inflammatory response"/>
    <property type="evidence" value="ECO:0007669"/>
    <property type="project" value="UniProtKB-KW"/>
</dbReference>
<protein>
    <submittedName>
        <fullName evidence="9">CCL17 protein</fullName>
    </submittedName>
</protein>
<feature type="signal peptide" evidence="7">
    <location>
        <begin position="1"/>
        <end position="23"/>
    </location>
</feature>
<dbReference type="SMART" id="SM00199">
    <property type="entry name" value="SCY"/>
    <property type="match status" value="1"/>
</dbReference>
<dbReference type="Pfam" id="PF00048">
    <property type="entry name" value="IL8"/>
    <property type="match status" value="1"/>
</dbReference>
<dbReference type="Gene3D" id="2.40.50.40">
    <property type="match status" value="1"/>
</dbReference>
<keyword evidence="3" id="KW-0202">Cytokine</keyword>
<dbReference type="GO" id="GO:0006955">
    <property type="term" value="P:immune response"/>
    <property type="evidence" value="ECO:0007669"/>
    <property type="project" value="InterPro"/>
</dbReference>
<organism evidence="9 10">
    <name type="scientific">Atrichornis clamosus</name>
    <dbReference type="NCBI Taxonomy" id="449594"/>
    <lineage>
        <taxon>Eukaryota</taxon>
        <taxon>Metazoa</taxon>
        <taxon>Chordata</taxon>
        <taxon>Craniata</taxon>
        <taxon>Vertebrata</taxon>
        <taxon>Euteleostomi</taxon>
        <taxon>Archelosauria</taxon>
        <taxon>Archosauria</taxon>
        <taxon>Dinosauria</taxon>
        <taxon>Saurischia</taxon>
        <taxon>Theropoda</taxon>
        <taxon>Coelurosauria</taxon>
        <taxon>Aves</taxon>
        <taxon>Neognathae</taxon>
        <taxon>Neoaves</taxon>
        <taxon>Telluraves</taxon>
        <taxon>Australaves</taxon>
        <taxon>Passeriformes</taxon>
        <taxon>Menuridae</taxon>
        <taxon>Atrichornis</taxon>
    </lineage>
</organism>
<dbReference type="Proteomes" id="UP000658642">
    <property type="component" value="Unassembled WGS sequence"/>
</dbReference>
<dbReference type="SUPFAM" id="SSF54117">
    <property type="entry name" value="Interleukin 8-like chemokines"/>
    <property type="match status" value="1"/>
</dbReference>
<evidence type="ECO:0000256" key="4">
    <source>
        <dbReference type="ARBA" id="ARBA00022525"/>
    </source>
</evidence>
<feature type="non-terminal residue" evidence="9">
    <location>
        <position position="87"/>
    </location>
</feature>
<dbReference type="InterPro" id="IPR036048">
    <property type="entry name" value="Interleukin_8-like_sf"/>
</dbReference>
<evidence type="ECO:0000256" key="2">
    <source>
        <dbReference type="ARBA" id="ARBA00022500"/>
    </source>
</evidence>
<accession>A0A852NGB3</accession>
<comment type="subcellular location">
    <subcellularLocation>
        <location evidence="1">Secreted</location>
    </subcellularLocation>
</comment>
<dbReference type="AlphaFoldDB" id="A0A852NGB3"/>
<dbReference type="GO" id="GO:0008009">
    <property type="term" value="F:chemokine activity"/>
    <property type="evidence" value="ECO:0007669"/>
    <property type="project" value="InterPro"/>
</dbReference>
<evidence type="ECO:0000256" key="3">
    <source>
        <dbReference type="ARBA" id="ARBA00022514"/>
    </source>
</evidence>
<dbReference type="PRINTS" id="PR00436">
    <property type="entry name" value="INTERLEUKIN8"/>
</dbReference>
<feature type="non-terminal residue" evidence="9">
    <location>
        <position position="1"/>
    </location>
</feature>
<dbReference type="GO" id="GO:0005615">
    <property type="term" value="C:extracellular space"/>
    <property type="evidence" value="ECO:0007669"/>
    <property type="project" value="UniProtKB-KW"/>
</dbReference>